<dbReference type="InterPro" id="IPR016181">
    <property type="entry name" value="Acyl_CoA_acyltransferase"/>
</dbReference>
<keyword evidence="5" id="KW-1185">Reference proteome</keyword>
<proteinExistence type="predicted"/>
<evidence type="ECO:0000256" key="1">
    <source>
        <dbReference type="ARBA" id="ARBA00022679"/>
    </source>
</evidence>
<feature type="domain" description="N-acetyltransferase" evidence="3">
    <location>
        <begin position="3"/>
        <end position="155"/>
    </location>
</feature>
<dbReference type="GO" id="GO:0016747">
    <property type="term" value="F:acyltransferase activity, transferring groups other than amino-acyl groups"/>
    <property type="evidence" value="ECO:0007669"/>
    <property type="project" value="InterPro"/>
</dbReference>
<dbReference type="SUPFAM" id="SSF55729">
    <property type="entry name" value="Acyl-CoA N-acyltransferases (Nat)"/>
    <property type="match status" value="1"/>
</dbReference>
<protein>
    <submittedName>
        <fullName evidence="4">GCN5 family acetyltransferase</fullName>
    </submittedName>
</protein>
<evidence type="ECO:0000256" key="2">
    <source>
        <dbReference type="ARBA" id="ARBA00023315"/>
    </source>
</evidence>
<accession>A0A193LF97</accession>
<dbReference type="Proteomes" id="UP000092695">
    <property type="component" value="Chromosome"/>
</dbReference>
<dbReference type="EMBL" id="CP016268">
    <property type="protein sequence ID" value="ANO51205.1"/>
    <property type="molecule type" value="Genomic_DNA"/>
</dbReference>
<dbReference type="Gene3D" id="3.40.630.30">
    <property type="match status" value="1"/>
</dbReference>
<evidence type="ECO:0000259" key="3">
    <source>
        <dbReference type="PROSITE" id="PS51186"/>
    </source>
</evidence>
<sequence length="155" mass="17684">MNIAVRDARATDAATLVAYNAAMATETEGRQLDLNLLQPGVSAALTDPGKGRYWVAEVNGRIVGQIMVTWEWSDWRNGSMWWIQSVYVHPDFRRRGVFASLYRFVEHQAREDPQCCGLRLYVENDNTSAQHTYRALGMKQPGYQVMEVDFNKATH</sequence>
<dbReference type="OrthoDB" id="9805924at2"/>
<gene>
    <name evidence="4" type="ORF">BA177_08310</name>
</gene>
<organism evidence="4 5">
    <name type="scientific">Woeseia oceani</name>
    <dbReference type="NCBI Taxonomy" id="1548547"/>
    <lineage>
        <taxon>Bacteria</taxon>
        <taxon>Pseudomonadati</taxon>
        <taxon>Pseudomonadota</taxon>
        <taxon>Gammaproteobacteria</taxon>
        <taxon>Woeseiales</taxon>
        <taxon>Woeseiaceae</taxon>
        <taxon>Woeseia</taxon>
    </lineage>
</organism>
<name>A0A193LF97_9GAMM</name>
<dbReference type="AlphaFoldDB" id="A0A193LF97"/>
<keyword evidence="1 4" id="KW-0808">Transferase</keyword>
<dbReference type="KEGG" id="woc:BA177_08310"/>
<dbReference type="InterPro" id="IPR000182">
    <property type="entry name" value="GNAT_dom"/>
</dbReference>
<dbReference type="STRING" id="1548547.BA177_08310"/>
<evidence type="ECO:0000313" key="4">
    <source>
        <dbReference type="EMBL" id="ANO51205.1"/>
    </source>
</evidence>
<dbReference type="InterPro" id="IPR050832">
    <property type="entry name" value="Bact_Acetyltransf"/>
</dbReference>
<dbReference type="CDD" id="cd04301">
    <property type="entry name" value="NAT_SF"/>
    <property type="match status" value="1"/>
</dbReference>
<reference evidence="4 5" key="1">
    <citation type="submission" date="2016-06" db="EMBL/GenBank/DDBJ databases">
        <title>Complete genome sequence of a deep-branching marine Gamma Proteobacterium Woeseia oceani type strain XK5.</title>
        <authorList>
            <person name="Mu D."/>
            <person name="Du Z."/>
        </authorList>
    </citation>
    <scope>NUCLEOTIDE SEQUENCE [LARGE SCALE GENOMIC DNA]</scope>
    <source>
        <strain evidence="4 5">XK5</strain>
    </source>
</reference>
<dbReference type="PROSITE" id="PS51186">
    <property type="entry name" value="GNAT"/>
    <property type="match status" value="1"/>
</dbReference>
<dbReference type="RefSeq" id="WP_068615327.1">
    <property type="nucleotide sequence ID" value="NZ_CP016268.1"/>
</dbReference>
<dbReference type="PANTHER" id="PTHR43877">
    <property type="entry name" value="AMINOALKYLPHOSPHONATE N-ACETYLTRANSFERASE-RELATED-RELATED"/>
    <property type="match status" value="1"/>
</dbReference>
<evidence type="ECO:0000313" key="5">
    <source>
        <dbReference type="Proteomes" id="UP000092695"/>
    </source>
</evidence>
<keyword evidence="2" id="KW-0012">Acyltransferase</keyword>
<dbReference type="Pfam" id="PF00583">
    <property type="entry name" value="Acetyltransf_1"/>
    <property type="match status" value="1"/>
</dbReference>